<dbReference type="SMART" id="SM00913">
    <property type="entry name" value="IBN_N"/>
    <property type="match status" value="1"/>
</dbReference>
<dbReference type="Pfam" id="PF03378">
    <property type="entry name" value="CAS_CSE1"/>
    <property type="match status" value="1"/>
</dbReference>
<gene>
    <name evidence="9" type="ORF">BDK51DRAFT_18961</name>
</gene>
<dbReference type="InterPro" id="IPR001494">
    <property type="entry name" value="Importin-beta_N"/>
</dbReference>
<sequence>MEGNLAALSQYLAQTMDRDPANRKQAEAALAGAETLPDFCSLCLTVIGNSTGQHHVRQAGSLYFKNYIKKNWKHQSEGSQDPIPAAARTLIKANIIAIMVSCPAQIQLQLSEVVSIIADSDFPDNWTSLCPDLISKLNVNDYVVNIGVLQTAHSIFKRWRHKFRSNALYLEIKFVMEQFAPSYLQFFIATDALIDQNVNNKAMLVQLFDALLLLTKIFYSFNSQDLPEFFEDNHAQFMALLHKYLVYTNPLLESEDEEQAGPLEKVKTSICESIEIYANRYEEEFPTLPQFVQTVWGLLTNTSNEPKNDMLVSKAMSILTSLVKIPRHRSMFADPATLTGICQNIVLPNMTLRQSDEESYEDEPIECIRRDLEGSDTETRRRAASDLVRGLLEQFAQEVTNIFAQYVQNYLKEYEADPQKNWKSKDTALYLVTSLSARALTSQAGATQTNEFISVIDIFNSHVLPELSNDVDGSVHPIIKVDAIKYLLVFRSQLTKAQLLNVFPSLLNHLSSTQYIVYTYAAVCIERFLAMTTPQKTMMFEKSDLVSISQGLIVRLFDLIGTGKTPEKLAENDYLMKTIMRSVFFFRETLLPYATDILRRMSLIIDAIGNNPSNPKFNHYAFEALAGLVRFLCESNKVLVNDFEVALFPHFEKILTLEVAEFMPYVFQILSQLLQLHAEPGIPPNFQSLLPHLTQAVLWESQGNIPALISLINVYLVKGGPYILEAGFLERILGVCNKLIASKSTDHYGFEVLRAVFEYIPTAGLQPYMKAILILLLTRLTNSKTEKYTEDFINFLAFLFVIKKDGFTIDSVIQCFDAIQGNPLFPNLLSGIIIPHLPLAIPDDSTHTLRAIGYTNLLTQSSEVLKPPCNSQW</sequence>
<keyword evidence="7" id="KW-0539">Nucleus</keyword>
<keyword evidence="5" id="KW-0963">Cytoplasm</keyword>
<dbReference type="SUPFAM" id="SSF48371">
    <property type="entry name" value="ARM repeat"/>
    <property type="match status" value="1"/>
</dbReference>
<dbReference type="GO" id="GO:0005829">
    <property type="term" value="C:cytosol"/>
    <property type="evidence" value="ECO:0007669"/>
    <property type="project" value="TreeGrafter"/>
</dbReference>
<protein>
    <submittedName>
        <fullName evidence="9">Cse1-domain-containing protein</fullName>
    </submittedName>
</protein>
<dbReference type="GO" id="GO:0006611">
    <property type="term" value="P:protein export from nucleus"/>
    <property type="evidence" value="ECO:0007669"/>
    <property type="project" value="TreeGrafter"/>
</dbReference>
<keyword evidence="4" id="KW-0813">Transport</keyword>
<evidence type="ECO:0000313" key="10">
    <source>
        <dbReference type="Proteomes" id="UP000269721"/>
    </source>
</evidence>
<dbReference type="InterPro" id="IPR013713">
    <property type="entry name" value="XPO2_central"/>
</dbReference>
<proteinExistence type="inferred from homology"/>
<dbReference type="PANTHER" id="PTHR10997">
    <property type="entry name" value="IMPORTIN-7, 8, 11"/>
    <property type="match status" value="1"/>
</dbReference>
<evidence type="ECO:0000256" key="6">
    <source>
        <dbReference type="ARBA" id="ARBA00022927"/>
    </source>
</evidence>
<name>A0A4P9WJX9_9FUNG</name>
<evidence type="ECO:0000256" key="2">
    <source>
        <dbReference type="ARBA" id="ARBA00004496"/>
    </source>
</evidence>
<dbReference type="EMBL" id="KZ995062">
    <property type="protein sequence ID" value="RKO91450.1"/>
    <property type="molecule type" value="Genomic_DNA"/>
</dbReference>
<evidence type="ECO:0000256" key="5">
    <source>
        <dbReference type="ARBA" id="ARBA00022490"/>
    </source>
</evidence>
<evidence type="ECO:0000256" key="1">
    <source>
        <dbReference type="ARBA" id="ARBA00004123"/>
    </source>
</evidence>
<evidence type="ECO:0000256" key="7">
    <source>
        <dbReference type="ARBA" id="ARBA00023242"/>
    </source>
</evidence>
<dbReference type="GO" id="GO:0005049">
    <property type="term" value="F:nuclear export signal receptor activity"/>
    <property type="evidence" value="ECO:0007669"/>
    <property type="project" value="TreeGrafter"/>
</dbReference>
<dbReference type="PROSITE" id="PS50166">
    <property type="entry name" value="IMPORTIN_B_NT"/>
    <property type="match status" value="1"/>
</dbReference>
<keyword evidence="6" id="KW-0653">Protein transport</keyword>
<evidence type="ECO:0000256" key="3">
    <source>
        <dbReference type="ARBA" id="ARBA00008669"/>
    </source>
</evidence>
<dbReference type="InterPro" id="IPR016024">
    <property type="entry name" value="ARM-type_fold"/>
</dbReference>
<comment type="subcellular location">
    <subcellularLocation>
        <location evidence="2">Cytoplasm</location>
    </subcellularLocation>
    <subcellularLocation>
        <location evidence="1">Nucleus</location>
    </subcellularLocation>
</comment>
<dbReference type="GO" id="GO:0031267">
    <property type="term" value="F:small GTPase binding"/>
    <property type="evidence" value="ECO:0007669"/>
    <property type="project" value="InterPro"/>
</dbReference>
<comment type="similarity">
    <text evidence="3">Belongs to the XPO2/CSE1 family.</text>
</comment>
<dbReference type="GO" id="GO:0005635">
    <property type="term" value="C:nuclear envelope"/>
    <property type="evidence" value="ECO:0007669"/>
    <property type="project" value="TreeGrafter"/>
</dbReference>
<accession>A0A4P9WJX9</accession>
<dbReference type="Proteomes" id="UP000269721">
    <property type="component" value="Unassembled WGS sequence"/>
</dbReference>
<evidence type="ECO:0000313" key="9">
    <source>
        <dbReference type="EMBL" id="RKO91450.1"/>
    </source>
</evidence>
<dbReference type="OrthoDB" id="3268246at2759"/>
<feature type="domain" description="Importin N-terminal" evidence="8">
    <location>
        <begin position="26"/>
        <end position="101"/>
    </location>
</feature>
<dbReference type="InterPro" id="IPR011989">
    <property type="entry name" value="ARM-like"/>
</dbReference>
<dbReference type="AlphaFoldDB" id="A0A4P9WJX9"/>
<dbReference type="GO" id="GO:0006606">
    <property type="term" value="P:protein import into nucleus"/>
    <property type="evidence" value="ECO:0007669"/>
    <property type="project" value="TreeGrafter"/>
</dbReference>
<organism evidence="9 10">
    <name type="scientific">Blyttiomyces helicus</name>
    <dbReference type="NCBI Taxonomy" id="388810"/>
    <lineage>
        <taxon>Eukaryota</taxon>
        <taxon>Fungi</taxon>
        <taxon>Fungi incertae sedis</taxon>
        <taxon>Chytridiomycota</taxon>
        <taxon>Chytridiomycota incertae sedis</taxon>
        <taxon>Chytridiomycetes</taxon>
        <taxon>Chytridiomycetes incertae sedis</taxon>
        <taxon>Blyttiomyces</taxon>
    </lineage>
</organism>
<dbReference type="Pfam" id="PF03810">
    <property type="entry name" value="IBN_N"/>
    <property type="match status" value="1"/>
</dbReference>
<dbReference type="Gene3D" id="1.25.10.10">
    <property type="entry name" value="Leucine-rich Repeat Variant"/>
    <property type="match status" value="1"/>
</dbReference>
<evidence type="ECO:0000259" key="8">
    <source>
        <dbReference type="PROSITE" id="PS50166"/>
    </source>
</evidence>
<keyword evidence="10" id="KW-1185">Reference proteome</keyword>
<dbReference type="Pfam" id="PF08506">
    <property type="entry name" value="Cse1"/>
    <property type="match status" value="1"/>
</dbReference>
<dbReference type="PANTHER" id="PTHR10997:SF8">
    <property type="entry name" value="EXPORTIN-2"/>
    <property type="match status" value="1"/>
</dbReference>
<reference evidence="10" key="1">
    <citation type="journal article" date="2018" name="Nat. Microbiol.">
        <title>Leveraging single-cell genomics to expand the fungal tree of life.</title>
        <authorList>
            <person name="Ahrendt S.R."/>
            <person name="Quandt C.A."/>
            <person name="Ciobanu D."/>
            <person name="Clum A."/>
            <person name="Salamov A."/>
            <person name="Andreopoulos B."/>
            <person name="Cheng J.F."/>
            <person name="Woyke T."/>
            <person name="Pelin A."/>
            <person name="Henrissat B."/>
            <person name="Reynolds N.K."/>
            <person name="Benny G.L."/>
            <person name="Smith M.E."/>
            <person name="James T.Y."/>
            <person name="Grigoriev I.V."/>
        </authorList>
    </citation>
    <scope>NUCLEOTIDE SEQUENCE [LARGE SCALE GENOMIC DNA]</scope>
</reference>
<evidence type="ECO:0000256" key="4">
    <source>
        <dbReference type="ARBA" id="ARBA00022448"/>
    </source>
</evidence>
<dbReference type="InterPro" id="IPR005043">
    <property type="entry name" value="XPO2_C"/>
</dbReference>